<dbReference type="AlphaFoldDB" id="A0A368TBQ0"/>
<dbReference type="GO" id="GO:0008410">
    <property type="term" value="F:CoA-transferase activity"/>
    <property type="evidence" value="ECO:0007669"/>
    <property type="project" value="TreeGrafter"/>
</dbReference>
<dbReference type="InterPro" id="IPR023606">
    <property type="entry name" value="CoA-Trfase_III_dom_1_sf"/>
</dbReference>
<evidence type="ECO:0000256" key="1">
    <source>
        <dbReference type="ARBA" id="ARBA00022679"/>
    </source>
</evidence>
<keyword evidence="1 2" id="KW-0808">Transferase</keyword>
<dbReference type="Pfam" id="PF02515">
    <property type="entry name" value="CoA_transf_3"/>
    <property type="match status" value="1"/>
</dbReference>
<dbReference type="Gene3D" id="3.40.50.10540">
    <property type="entry name" value="Crotonobetainyl-coa:carnitine coa-transferase, domain 1"/>
    <property type="match status" value="1"/>
</dbReference>
<gene>
    <name evidence="2" type="ORF">DEF24_00515</name>
</gene>
<sequence length="414" mass="44322">MRDEPTRLPLEGVRVLELGNYIAGPTAGRMLADFGAEVIKVERPGRGDELRNWRLYGGDVSMLFRTVNRNKKSIVLDLRTPLGRSTALDLARNCDVVIENFRPGTLEKWGLGPDELEAANPDIVLARISAFGQTGPLAGRPGFAAVAEAMGGLRHLVGEADRPPSRVGVSIGDSIAGLYAAFGVMVALFERGAAPAARSRPLAERAVDVALHEAVFSMMESLVPDHLAHGVDRQRVGGRMEGIAPTNAYECADGASVVIAGNGDSIFRRFMAAIGRPDLAADPGLADNAQRWERRDELDQAIAAWTRTLPRDEVLAVLEDAGVPAGPIYTAADICGDEQYRARDMIQRLPVDTGAGEPVEVGFPGIVPLIGRTSLPVRTVGPDLGAHTREVLATVLGRSDEEIDQIIEHTEVPA</sequence>
<proteinExistence type="predicted"/>
<evidence type="ECO:0000313" key="3">
    <source>
        <dbReference type="Proteomes" id="UP000253318"/>
    </source>
</evidence>
<name>A0A368TBQ0_9ACTN</name>
<dbReference type="OrthoDB" id="4251672at2"/>
<dbReference type="Gene3D" id="3.30.1540.10">
    <property type="entry name" value="formyl-coa transferase, domain 3"/>
    <property type="match status" value="1"/>
</dbReference>
<dbReference type="PANTHER" id="PTHR48207">
    <property type="entry name" value="SUCCINATE--HYDROXYMETHYLGLUTARATE COA-TRANSFERASE"/>
    <property type="match status" value="1"/>
</dbReference>
<dbReference type="InterPro" id="IPR044855">
    <property type="entry name" value="CoA-Trfase_III_dom3_sf"/>
</dbReference>
<keyword evidence="3" id="KW-1185">Reference proteome</keyword>
<dbReference type="Proteomes" id="UP000253318">
    <property type="component" value="Unassembled WGS sequence"/>
</dbReference>
<dbReference type="InterPro" id="IPR003673">
    <property type="entry name" value="CoA-Trfase_fam_III"/>
</dbReference>
<dbReference type="RefSeq" id="WP_114398425.1">
    <property type="nucleotide sequence ID" value="NZ_QEIM01000073.1"/>
</dbReference>
<protein>
    <submittedName>
        <fullName evidence="2">Formyl-CoA transferase</fullName>
    </submittedName>
</protein>
<organism evidence="2 3">
    <name type="scientific">Marinitenerispora sediminis</name>
    <dbReference type="NCBI Taxonomy" id="1931232"/>
    <lineage>
        <taxon>Bacteria</taxon>
        <taxon>Bacillati</taxon>
        <taxon>Actinomycetota</taxon>
        <taxon>Actinomycetes</taxon>
        <taxon>Streptosporangiales</taxon>
        <taxon>Nocardiopsidaceae</taxon>
        <taxon>Marinitenerispora</taxon>
    </lineage>
</organism>
<comment type="caution">
    <text evidence="2">The sequence shown here is derived from an EMBL/GenBank/DDBJ whole genome shotgun (WGS) entry which is preliminary data.</text>
</comment>
<dbReference type="PANTHER" id="PTHR48207:SF3">
    <property type="entry name" value="SUCCINATE--HYDROXYMETHYLGLUTARATE COA-TRANSFERASE"/>
    <property type="match status" value="1"/>
</dbReference>
<accession>A0A368TBQ0</accession>
<dbReference type="SUPFAM" id="SSF89796">
    <property type="entry name" value="CoA-transferase family III (CaiB/BaiF)"/>
    <property type="match status" value="1"/>
</dbReference>
<dbReference type="InterPro" id="IPR050483">
    <property type="entry name" value="CoA-transferase_III_domain"/>
</dbReference>
<reference evidence="2 3" key="1">
    <citation type="submission" date="2018-04" db="EMBL/GenBank/DDBJ databases">
        <title>Novel actinobacteria from marine sediment.</title>
        <authorList>
            <person name="Ng Z.Y."/>
            <person name="Tan G.Y.A."/>
        </authorList>
    </citation>
    <scope>NUCLEOTIDE SEQUENCE [LARGE SCALE GENOMIC DNA]</scope>
    <source>
        <strain evidence="2 3">TPS81</strain>
    </source>
</reference>
<dbReference type="EMBL" id="QEIN01000002">
    <property type="protein sequence ID" value="RCV62584.1"/>
    <property type="molecule type" value="Genomic_DNA"/>
</dbReference>
<evidence type="ECO:0000313" key="2">
    <source>
        <dbReference type="EMBL" id="RCV62584.1"/>
    </source>
</evidence>